<dbReference type="InterPro" id="IPR047090">
    <property type="entry name" value="AspRS_core"/>
</dbReference>
<dbReference type="InterPro" id="IPR045864">
    <property type="entry name" value="aa-tRNA-synth_II/BPL/LPL"/>
</dbReference>
<evidence type="ECO:0000256" key="2">
    <source>
        <dbReference type="ARBA" id="ARBA00022598"/>
    </source>
</evidence>
<feature type="binding site" evidence="7">
    <location>
        <position position="448"/>
    </location>
    <ligand>
        <name>L-aspartate</name>
        <dbReference type="ChEBI" id="CHEBI:29991"/>
    </ligand>
</feature>
<dbReference type="GO" id="GO:0003676">
    <property type="term" value="F:nucleic acid binding"/>
    <property type="evidence" value="ECO:0007669"/>
    <property type="project" value="InterPro"/>
</dbReference>
<dbReference type="PRINTS" id="PR01042">
    <property type="entry name" value="TRNASYNTHASP"/>
</dbReference>
<dbReference type="GO" id="GO:0140096">
    <property type="term" value="F:catalytic activity, acting on a protein"/>
    <property type="evidence" value="ECO:0007669"/>
    <property type="project" value="UniProtKB-ARBA"/>
</dbReference>
<feature type="binding site" evidence="7">
    <location>
        <begin position="220"/>
        <end position="222"/>
    </location>
    <ligand>
        <name>ATP</name>
        <dbReference type="ChEBI" id="CHEBI:30616"/>
    </ligand>
</feature>
<feature type="binding site" evidence="7">
    <location>
        <position position="229"/>
    </location>
    <ligand>
        <name>ATP</name>
        <dbReference type="ChEBI" id="CHEBI:30616"/>
    </ligand>
</feature>
<feature type="region of interest" description="Aspartate" evidence="7">
    <location>
        <begin position="198"/>
        <end position="201"/>
    </location>
</feature>
<comment type="subunit">
    <text evidence="7">Homodimer.</text>
</comment>
<keyword evidence="3 7" id="KW-0547">Nucleotide-binding</keyword>
<comment type="function">
    <text evidence="7">Catalyzes the attachment of L-aspartate to tRNA(Asp) in a two-step reaction: L-aspartate is first activated by ATP to form Asp-AMP and then transferred to the acceptor end of tRNA(Asp).</text>
</comment>
<feature type="binding site" evidence="7">
    <location>
        <position position="220"/>
    </location>
    <ligand>
        <name>L-aspartate</name>
        <dbReference type="ChEBI" id="CHEBI:29991"/>
    </ligand>
</feature>
<evidence type="ECO:0000256" key="6">
    <source>
        <dbReference type="ARBA" id="ARBA00023146"/>
    </source>
</evidence>
<dbReference type="InterPro" id="IPR012340">
    <property type="entry name" value="NA-bd_OB-fold"/>
</dbReference>
<evidence type="ECO:0000313" key="10">
    <source>
        <dbReference type="Proteomes" id="UP000199599"/>
    </source>
</evidence>
<dbReference type="HAMAP" id="MF_00044">
    <property type="entry name" value="Asp_tRNA_synth_type1"/>
    <property type="match status" value="1"/>
</dbReference>
<dbReference type="AlphaFoldDB" id="A0A1I1R6G0"/>
<dbReference type="Gene3D" id="3.30.1360.30">
    <property type="entry name" value="GAD-like domain"/>
    <property type="match status" value="1"/>
</dbReference>
<dbReference type="STRING" id="1505723.SAMN04487792_0187"/>
<dbReference type="GO" id="GO:0004815">
    <property type="term" value="F:aspartate-tRNA ligase activity"/>
    <property type="evidence" value="ECO:0007669"/>
    <property type="project" value="UniProtKB-UniRule"/>
</dbReference>
<dbReference type="InterPro" id="IPR004364">
    <property type="entry name" value="Aa-tRNA-synt_II"/>
</dbReference>
<dbReference type="GO" id="GO:0005524">
    <property type="term" value="F:ATP binding"/>
    <property type="evidence" value="ECO:0007669"/>
    <property type="project" value="UniProtKB-UniRule"/>
</dbReference>
<evidence type="ECO:0000313" key="9">
    <source>
        <dbReference type="EMBL" id="SFD29916.1"/>
    </source>
</evidence>
<dbReference type="Proteomes" id="UP000199599">
    <property type="component" value="Unassembled WGS sequence"/>
</dbReference>
<dbReference type="SUPFAM" id="SSF55681">
    <property type="entry name" value="Class II aaRS and biotin synthetases"/>
    <property type="match status" value="1"/>
</dbReference>
<dbReference type="GO" id="GO:0006422">
    <property type="term" value="P:aspartyl-tRNA aminoacylation"/>
    <property type="evidence" value="ECO:0007669"/>
    <property type="project" value="UniProtKB-UniRule"/>
</dbReference>
<evidence type="ECO:0000256" key="3">
    <source>
        <dbReference type="ARBA" id="ARBA00022741"/>
    </source>
</evidence>
<dbReference type="GO" id="GO:0005737">
    <property type="term" value="C:cytoplasm"/>
    <property type="evidence" value="ECO:0007669"/>
    <property type="project" value="UniProtKB-SubCell"/>
</dbReference>
<dbReference type="GO" id="GO:0016740">
    <property type="term" value="F:transferase activity"/>
    <property type="evidence" value="ECO:0007669"/>
    <property type="project" value="UniProtKB-ARBA"/>
</dbReference>
<dbReference type="SUPFAM" id="SSF55261">
    <property type="entry name" value="GAD domain-like"/>
    <property type="match status" value="1"/>
</dbReference>
<dbReference type="Pfam" id="PF00152">
    <property type="entry name" value="tRNA-synt_2"/>
    <property type="match status" value="1"/>
</dbReference>
<dbReference type="Gene3D" id="3.30.930.10">
    <property type="entry name" value="Bira Bifunctional Protein, Domain 2"/>
    <property type="match status" value="1"/>
</dbReference>
<dbReference type="SUPFAM" id="SSF50249">
    <property type="entry name" value="Nucleic acid-binding proteins"/>
    <property type="match status" value="1"/>
</dbReference>
<dbReference type="InterPro" id="IPR002312">
    <property type="entry name" value="Asp/Asn-tRNA-synth_IIb"/>
</dbReference>
<sequence length="615" mass="70260">MEKRTNYCGNITAKYIGQKVNLYGWVQRVRNLGNLVFIDLRDREGLVQVVINHDSGQELMHLADQLGNEYVIQVKGEVVKRSSINPEMKTGEVEINAQELIILNKSQNPPFEIKDNIEVGEQTRLKYRYLDLRRPSLQKALILRSKILQATHEYFDENGFINIETPILGKSSPEGARDYLVPSRIYPGSFYALPQSPQLFKQLLMGAGFDKYYQLSRCFRDEDLRGDRQPEFTQIDMETSFTDEEQVQEYTEGLLKKVMKDVMGIDLKTPIDRITWTEAMNNYGTDKPDLRFGMQIHDLSPIFKNSDFKVFSNAISAGGFVKGIAVKNGAETYSRKQIEKKQDFIKRFHAKGLAWVKFENGEFNGPIARFLNEENQTALIKEFSLTGSELLVFIADKWKVCCDSLDHLRREFAKETNIIPKHVFNFVWVVDWPLFEYDEGIGRWIAAHHPFTMPDDEGIKLLDTDPHKAHARSYDIVMNGDELGGGSIRIHKRSIQEKMLKALGFSKKRAYEQFGYLLDALDMGFPPHAGLAIGLDRFAMLLAEKDNIRDVLAFPKNANASEPMMHAPAPVAEQQLADLGIEVEAQYHESVAKIETTLKQQAEETAAKNTSWDKN</sequence>
<feature type="binding site" evidence="7">
    <location>
        <position position="489"/>
    </location>
    <ligand>
        <name>L-aspartate</name>
        <dbReference type="ChEBI" id="CHEBI:29991"/>
    </ligand>
</feature>
<reference evidence="10" key="1">
    <citation type="submission" date="2016-10" db="EMBL/GenBank/DDBJ databases">
        <authorList>
            <person name="Varghese N."/>
            <person name="Submissions S."/>
        </authorList>
    </citation>
    <scope>NUCLEOTIDE SEQUENCE [LARGE SCALE GENOMIC DNA]</scope>
    <source>
        <strain evidence="10">R-53102</strain>
    </source>
</reference>
<feature type="domain" description="Aminoacyl-transfer RNA synthetases class-II family profile" evidence="8">
    <location>
        <begin position="143"/>
        <end position="555"/>
    </location>
</feature>
<dbReference type="EC" id="6.1.1.12" evidence="7"/>
<dbReference type="RefSeq" id="WP_090092025.1">
    <property type="nucleotide sequence ID" value="NZ_CBCRVU010000001.1"/>
</dbReference>
<keyword evidence="4 7" id="KW-0067">ATP-binding</keyword>
<dbReference type="InterPro" id="IPR029351">
    <property type="entry name" value="GAD_dom"/>
</dbReference>
<protein>
    <recommendedName>
        <fullName evidence="7">Aspartate--tRNA ligase</fullName>
        <ecNumber evidence="7">6.1.1.12</ecNumber>
    </recommendedName>
    <alternativeName>
        <fullName evidence="7">Aspartyl-tRNA synthetase</fullName>
        <shortName evidence="7">AspRS</shortName>
    </alternativeName>
</protein>
<comment type="catalytic activity">
    <reaction evidence="7">
        <text>tRNA(Asp) + L-aspartate + ATP = L-aspartyl-tRNA(Asp) + AMP + diphosphate</text>
        <dbReference type="Rhea" id="RHEA:19649"/>
        <dbReference type="Rhea" id="RHEA-COMP:9660"/>
        <dbReference type="Rhea" id="RHEA-COMP:9678"/>
        <dbReference type="ChEBI" id="CHEBI:29991"/>
        <dbReference type="ChEBI" id="CHEBI:30616"/>
        <dbReference type="ChEBI" id="CHEBI:33019"/>
        <dbReference type="ChEBI" id="CHEBI:78442"/>
        <dbReference type="ChEBI" id="CHEBI:78516"/>
        <dbReference type="ChEBI" id="CHEBI:456215"/>
        <dbReference type="EC" id="6.1.1.12"/>
    </reaction>
</comment>
<dbReference type="Pfam" id="PF02938">
    <property type="entry name" value="GAD"/>
    <property type="match status" value="1"/>
</dbReference>
<comment type="caution">
    <text evidence="7">Lacks conserved residue(s) required for the propagation of feature annotation.</text>
</comment>
<keyword evidence="2 7" id="KW-0436">Ligase</keyword>
<organism evidence="9 10">
    <name type="scientific">Lactobacillus bombicola</name>
    <dbReference type="NCBI Taxonomy" id="1505723"/>
    <lineage>
        <taxon>Bacteria</taxon>
        <taxon>Bacillati</taxon>
        <taxon>Bacillota</taxon>
        <taxon>Bacilli</taxon>
        <taxon>Lactobacillales</taxon>
        <taxon>Lactobacillaceae</taxon>
        <taxon>Lactobacillus</taxon>
    </lineage>
</organism>
<dbReference type="PANTHER" id="PTHR22594">
    <property type="entry name" value="ASPARTYL/LYSYL-TRNA SYNTHETASE"/>
    <property type="match status" value="1"/>
</dbReference>
<evidence type="ECO:0000256" key="5">
    <source>
        <dbReference type="ARBA" id="ARBA00022917"/>
    </source>
</evidence>
<dbReference type="InterPro" id="IPR047089">
    <property type="entry name" value="Asp-tRNA-ligase_1_N"/>
</dbReference>
<dbReference type="CDD" id="cd00777">
    <property type="entry name" value="AspRS_core"/>
    <property type="match status" value="1"/>
</dbReference>
<dbReference type="CDD" id="cd04317">
    <property type="entry name" value="EcAspRS_like_N"/>
    <property type="match status" value="1"/>
</dbReference>
<feature type="binding site" evidence="7">
    <location>
        <begin position="534"/>
        <end position="537"/>
    </location>
    <ligand>
        <name>ATP</name>
        <dbReference type="ChEBI" id="CHEBI:30616"/>
    </ligand>
</feature>
<dbReference type="NCBIfam" id="NF001750">
    <property type="entry name" value="PRK00476.1"/>
    <property type="match status" value="1"/>
</dbReference>
<keyword evidence="6 7" id="KW-0030">Aminoacyl-tRNA synthetase</keyword>
<dbReference type="InterPro" id="IPR004365">
    <property type="entry name" value="NA-bd_OB_tRNA"/>
</dbReference>
<comment type="subcellular location">
    <subcellularLocation>
        <location evidence="7">Cytoplasm</location>
    </subcellularLocation>
</comment>
<dbReference type="NCBIfam" id="TIGR00459">
    <property type="entry name" value="aspS_bact"/>
    <property type="match status" value="1"/>
</dbReference>
<dbReference type="EMBL" id="FOMN01000001">
    <property type="protein sequence ID" value="SFD29916.1"/>
    <property type="molecule type" value="Genomic_DNA"/>
</dbReference>
<feature type="binding site" evidence="7">
    <location>
        <position position="482"/>
    </location>
    <ligand>
        <name>ATP</name>
        <dbReference type="ChEBI" id="CHEBI:30616"/>
    </ligand>
</feature>
<name>A0A1I1R6G0_9LACO</name>
<evidence type="ECO:0000259" key="8">
    <source>
        <dbReference type="PROSITE" id="PS50862"/>
    </source>
</evidence>
<feature type="binding site" evidence="7">
    <location>
        <position position="174"/>
    </location>
    <ligand>
        <name>L-aspartate</name>
        <dbReference type="ChEBI" id="CHEBI:29991"/>
    </ligand>
</feature>
<gene>
    <name evidence="7" type="primary">aspS</name>
    <name evidence="9" type="ORF">SAMN04487792_0187</name>
</gene>
<dbReference type="PANTHER" id="PTHR22594:SF5">
    <property type="entry name" value="ASPARTATE--TRNA LIGASE, MITOCHONDRIAL"/>
    <property type="match status" value="1"/>
</dbReference>
<accession>A0A1I1R6G0</accession>
<evidence type="ECO:0000256" key="4">
    <source>
        <dbReference type="ARBA" id="ARBA00022840"/>
    </source>
</evidence>
<dbReference type="InterPro" id="IPR006195">
    <property type="entry name" value="aa-tRNA-synth_II"/>
</dbReference>
<keyword evidence="7" id="KW-0963">Cytoplasm</keyword>
<proteinExistence type="inferred from homology"/>
<dbReference type="Pfam" id="PF01336">
    <property type="entry name" value="tRNA_anti-codon"/>
    <property type="match status" value="1"/>
</dbReference>
<comment type="similarity">
    <text evidence="1 7">Belongs to the class-II aminoacyl-tRNA synthetase family. Type 1 subfamily.</text>
</comment>
<dbReference type="Gene3D" id="2.40.50.140">
    <property type="entry name" value="Nucleic acid-binding proteins"/>
    <property type="match status" value="1"/>
</dbReference>
<evidence type="ECO:0000256" key="7">
    <source>
        <dbReference type="HAMAP-Rule" id="MF_00044"/>
    </source>
</evidence>
<dbReference type="InterPro" id="IPR004115">
    <property type="entry name" value="GAD-like_sf"/>
</dbReference>
<dbReference type="PROSITE" id="PS50862">
    <property type="entry name" value="AA_TRNA_LIGASE_II"/>
    <property type="match status" value="1"/>
</dbReference>
<evidence type="ECO:0000256" key="1">
    <source>
        <dbReference type="ARBA" id="ARBA00006303"/>
    </source>
</evidence>
<keyword evidence="5 7" id="KW-0648">Protein biosynthesis</keyword>
<dbReference type="InterPro" id="IPR004524">
    <property type="entry name" value="Asp-tRNA-ligase_1"/>
</dbReference>